<dbReference type="NCBIfam" id="NF033880">
    <property type="entry name" value="Prli42"/>
    <property type="match status" value="1"/>
</dbReference>
<feature type="compositionally biased region" description="Polar residues" evidence="1">
    <location>
        <begin position="1"/>
        <end position="10"/>
    </location>
</feature>
<feature type="compositionally biased region" description="Basic residues" evidence="1">
    <location>
        <begin position="11"/>
        <end position="20"/>
    </location>
</feature>
<gene>
    <name evidence="3" type="ORF">D8M04_02340</name>
</gene>
<dbReference type="AlphaFoldDB" id="A0A498DF33"/>
<comment type="caution">
    <text evidence="3">The sequence shown here is derived from an EMBL/GenBank/DDBJ whole genome shotgun (WGS) entry which is preliminary data.</text>
</comment>
<organism evidence="3 4">
    <name type="scientific">Oceanobacillus piezotolerans</name>
    <dbReference type="NCBI Taxonomy" id="2448030"/>
    <lineage>
        <taxon>Bacteria</taxon>
        <taxon>Bacillati</taxon>
        <taxon>Bacillota</taxon>
        <taxon>Bacilli</taxon>
        <taxon>Bacillales</taxon>
        <taxon>Bacillaceae</taxon>
        <taxon>Oceanobacillus</taxon>
    </lineage>
</organism>
<dbReference type="Proteomes" id="UP000270219">
    <property type="component" value="Unassembled WGS sequence"/>
</dbReference>
<protein>
    <submittedName>
        <fullName evidence="3">DUF4044 domain-containing protein</fullName>
    </submittedName>
</protein>
<dbReference type="InterPro" id="IPR049722">
    <property type="entry name" value="Prli42-like"/>
</dbReference>
<sequence length="49" mass="5621">MASTTSNKNNHMTKRQSKRAKRQKLIVYIMILAMVLSTITAGLAYFIYL</sequence>
<keyword evidence="2" id="KW-0812">Transmembrane</keyword>
<feature type="transmembrane region" description="Helical" evidence="2">
    <location>
        <begin position="25"/>
        <end position="48"/>
    </location>
</feature>
<accession>A0A498DF33</accession>
<keyword evidence="2" id="KW-0472">Membrane</keyword>
<evidence type="ECO:0000313" key="4">
    <source>
        <dbReference type="Proteomes" id="UP000270219"/>
    </source>
</evidence>
<keyword evidence="4" id="KW-1185">Reference proteome</keyword>
<proteinExistence type="predicted"/>
<evidence type="ECO:0000256" key="2">
    <source>
        <dbReference type="SAM" id="Phobius"/>
    </source>
</evidence>
<evidence type="ECO:0000313" key="3">
    <source>
        <dbReference type="EMBL" id="RLL48135.1"/>
    </source>
</evidence>
<dbReference type="RefSeq" id="WP_121521025.1">
    <property type="nucleotide sequence ID" value="NZ_RCHR01000001.1"/>
</dbReference>
<name>A0A498DF33_9BACI</name>
<dbReference type="EMBL" id="RCHR01000001">
    <property type="protein sequence ID" value="RLL48135.1"/>
    <property type="molecule type" value="Genomic_DNA"/>
</dbReference>
<evidence type="ECO:0000256" key="1">
    <source>
        <dbReference type="SAM" id="MobiDB-lite"/>
    </source>
</evidence>
<reference evidence="3 4" key="1">
    <citation type="submission" date="2018-10" db="EMBL/GenBank/DDBJ databases">
        <title>Oceanobacillus sp. YLB-02 draft genome.</title>
        <authorList>
            <person name="Yu L."/>
        </authorList>
    </citation>
    <scope>NUCLEOTIDE SEQUENCE [LARGE SCALE GENOMIC DNA]</scope>
    <source>
        <strain evidence="3 4">YLB-02</strain>
    </source>
</reference>
<feature type="region of interest" description="Disordered" evidence="1">
    <location>
        <begin position="1"/>
        <end position="20"/>
    </location>
</feature>
<keyword evidence="2" id="KW-1133">Transmembrane helix</keyword>